<evidence type="ECO:0000313" key="3">
    <source>
        <dbReference type="Proteomes" id="UP000051638"/>
    </source>
</evidence>
<dbReference type="PROSITE" id="PS50206">
    <property type="entry name" value="RHODANESE_3"/>
    <property type="match status" value="1"/>
</dbReference>
<dbReference type="Proteomes" id="UP000051638">
    <property type="component" value="Unassembled WGS sequence"/>
</dbReference>
<dbReference type="PANTHER" id="PTHR43031">
    <property type="entry name" value="FAD-DEPENDENT OXIDOREDUCTASE"/>
    <property type="match status" value="1"/>
</dbReference>
<comment type="caution">
    <text evidence="2">The sequence shown here is derived from an EMBL/GenBank/DDBJ whole genome shotgun (WGS) entry which is preliminary data.</text>
</comment>
<dbReference type="Pfam" id="PF00581">
    <property type="entry name" value="Rhodanese"/>
    <property type="match status" value="1"/>
</dbReference>
<dbReference type="SMART" id="SM00450">
    <property type="entry name" value="RHOD"/>
    <property type="match status" value="1"/>
</dbReference>
<dbReference type="EMBL" id="AYYI01000068">
    <property type="protein sequence ID" value="KRM95460.1"/>
    <property type="molecule type" value="Genomic_DNA"/>
</dbReference>
<dbReference type="InterPro" id="IPR050229">
    <property type="entry name" value="GlpE_sulfurtransferase"/>
</dbReference>
<dbReference type="InterPro" id="IPR036873">
    <property type="entry name" value="Rhodanese-like_dom_sf"/>
</dbReference>
<protein>
    <recommendedName>
        <fullName evidence="1">Rhodanese domain-containing protein</fullName>
    </recommendedName>
</protein>
<name>A0A0R2D0P5_9LACO</name>
<dbReference type="AlphaFoldDB" id="A0A0R2D0P5"/>
<dbReference type="STRING" id="1423796.FC24_GL002134"/>
<dbReference type="PATRIC" id="fig|1423796.3.peg.2163"/>
<dbReference type="Gene3D" id="3.40.250.10">
    <property type="entry name" value="Rhodanese-like domain"/>
    <property type="match status" value="1"/>
</dbReference>
<proteinExistence type="predicted"/>
<evidence type="ECO:0000313" key="2">
    <source>
        <dbReference type="EMBL" id="KRM95460.1"/>
    </source>
</evidence>
<dbReference type="InterPro" id="IPR001763">
    <property type="entry name" value="Rhodanese-like_dom"/>
</dbReference>
<gene>
    <name evidence="2" type="ORF">FC24_GL002134</name>
</gene>
<sequence length="111" mass="12595">MDKKEVRRIIMTEIKNVTPEELAKQLQQNPDLRLLDVRKPEQYQQGHIKQAKNVPYADIDSFDSADKKTPVYLICKSGVLSMKAATNLQARGYQTVNVLNGMNGYQGKTVK</sequence>
<dbReference type="CDD" id="cd00158">
    <property type="entry name" value="RHOD"/>
    <property type="match status" value="1"/>
</dbReference>
<organism evidence="2 3">
    <name type="scientific">Loigolactobacillus rennini DSM 20253</name>
    <dbReference type="NCBI Taxonomy" id="1423796"/>
    <lineage>
        <taxon>Bacteria</taxon>
        <taxon>Bacillati</taxon>
        <taxon>Bacillota</taxon>
        <taxon>Bacilli</taxon>
        <taxon>Lactobacillales</taxon>
        <taxon>Lactobacillaceae</taxon>
        <taxon>Loigolactobacillus</taxon>
    </lineage>
</organism>
<accession>A0A0R2D0P5</accession>
<keyword evidence="3" id="KW-1185">Reference proteome</keyword>
<dbReference type="PANTHER" id="PTHR43031:SF17">
    <property type="entry name" value="SULFURTRANSFERASE YTWF-RELATED"/>
    <property type="match status" value="1"/>
</dbReference>
<evidence type="ECO:0000259" key="1">
    <source>
        <dbReference type="PROSITE" id="PS50206"/>
    </source>
</evidence>
<reference evidence="2 3" key="1">
    <citation type="journal article" date="2015" name="Genome Announc.">
        <title>Expanding the biotechnology potential of lactobacilli through comparative genomics of 213 strains and associated genera.</title>
        <authorList>
            <person name="Sun Z."/>
            <person name="Harris H.M."/>
            <person name="McCann A."/>
            <person name="Guo C."/>
            <person name="Argimon S."/>
            <person name="Zhang W."/>
            <person name="Yang X."/>
            <person name="Jeffery I.B."/>
            <person name="Cooney J.C."/>
            <person name="Kagawa T.F."/>
            <person name="Liu W."/>
            <person name="Song Y."/>
            <person name="Salvetti E."/>
            <person name="Wrobel A."/>
            <person name="Rasinkangas P."/>
            <person name="Parkhill J."/>
            <person name="Rea M.C."/>
            <person name="O'Sullivan O."/>
            <person name="Ritari J."/>
            <person name="Douillard F.P."/>
            <person name="Paul Ross R."/>
            <person name="Yang R."/>
            <person name="Briner A.E."/>
            <person name="Felis G.E."/>
            <person name="de Vos W.M."/>
            <person name="Barrangou R."/>
            <person name="Klaenhammer T.R."/>
            <person name="Caufield P.W."/>
            <person name="Cui Y."/>
            <person name="Zhang H."/>
            <person name="O'Toole P.W."/>
        </authorList>
    </citation>
    <scope>NUCLEOTIDE SEQUENCE [LARGE SCALE GENOMIC DNA]</scope>
    <source>
        <strain evidence="2 3">DSM 20253</strain>
    </source>
</reference>
<dbReference type="SUPFAM" id="SSF52821">
    <property type="entry name" value="Rhodanese/Cell cycle control phosphatase"/>
    <property type="match status" value="1"/>
</dbReference>
<feature type="domain" description="Rhodanese" evidence="1">
    <location>
        <begin position="28"/>
        <end position="110"/>
    </location>
</feature>